<organism evidence="2 3">
    <name type="scientific">Melanomma pulvis-pyrius CBS 109.77</name>
    <dbReference type="NCBI Taxonomy" id="1314802"/>
    <lineage>
        <taxon>Eukaryota</taxon>
        <taxon>Fungi</taxon>
        <taxon>Dikarya</taxon>
        <taxon>Ascomycota</taxon>
        <taxon>Pezizomycotina</taxon>
        <taxon>Dothideomycetes</taxon>
        <taxon>Pleosporomycetidae</taxon>
        <taxon>Pleosporales</taxon>
        <taxon>Melanommataceae</taxon>
        <taxon>Melanomma</taxon>
    </lineage>
</organism>
<dbReference type="EMBL" id="MU001961">
    <property type="protein sequence ID" value="KAF2792629.1"/>
    <property type="molecule type" value="Genomic_DNA"/>
</dbReference>
<name>A0A6A6X8D9_9PLEO</name>
<dbReference type="Proteomes" id="UP000799757">
    <property type="component" value="Unassembled WGS sequence"/>
</dbReference>
<keyword evidence="3" id="KW-1185">Reference proteome</keyword>
<protein>
    <submittedName>
        <fullName evidence="2">Uncharacterized protein</fullName>
    </submittedName>
</protein>
<dbReference type="AlphaFoldDB" id="A0A6A6X8D9"/>
<evidence type="ECO:0000256" key="1">
    <source>
        <dbReference type="SAM" id="MobiDB-lite"/>
    </source>
</evidence>
<gene>
    <name evidence="2" type="ORF">K505DRAFT_51467</name>
</gene>
<feature type="compositionally biased region" description="Pro residues" evidence="1">
    <location>
        <begin position="1"/>
        <end position="11"/>
    </location>
</feature>
<feature type="region of interest" description="Disordered" evidence="1">
    <location>
        <begin position="1"/>
        <end position="38"/>
    </location>
</feature>
<evidence type="ECO:0000313" key="2">
    <source>
        <dbReference type="EMBL" id="KAF2792629.1"/>
    </source>
</evidence>
<sequence length="143" mass="15768">MTGLACPPPYSVAPQPTNQPTHQPKPPFPPSQNFHTLERYSAPCGPSAPDIKKAAPPANLHFRLCAAEVIVSRVTCLLVFSRGLPSVVDLPERTYCIIDRIHFAGASVLSLQWRLRWKRVEHTFFFGCARELCGLGASMCGPR</sequence>
<proteinExistence type="predicted"/>
<reference evidence="2" key="1">
    <citation type="journal article" date="2020" name="Stud. Mycol.">
        <title>101 Dothideomycetes genomes: a test case for predicting lifestyles and emergence of pathogens.</title>
        <authorList>
            <person name="Haridas S."/>
            <person name="Albert R."/>
            <person name="Binder M."/>
            <person name="Bloem J."/>
            <person name="Labutti K."/>
            <person name="Salamov A."/>
            <person name="Andreopoulos B."/>
            <person name="Baker S."/>
            <person name="Barry K."/>
            <person name="Bills G."/>
            <person name="Bluhm B."/>
            <person name="Cannon C."/>
            <person name="Castanera R."/>
            <person name="Culley D."/>
            <person name="Daum C."/>
            <person name="Ezra D."/>
            <person name="Gonzalez J."/>
            <person name="Henrissat B."/>
            <person name="Kuo A."/>
            <person name="Liang C."/>
            <person name="Lipzen A."/>
            <person name="Lutzoni F."/>
            <person name="Magnuson J."/>
            <person name="Mondo S."/>
            <person name="Nolan M."/>
            <person name="Ohm R."/>
            <person name="Pangilinan J."/>
            <person name="Park H.-J."/>
            <person name="Ramirez L."/>
            <person name="Alfaro M."/>
            <person name="Sun H."/>
            <person name="Tritt A."/>
            <person name="Yoshinaga Y."/>
            <person name="Zwiers L.-H."/>
            <person name="Turgeon B."/>
            <person name="Goodwin S."/>
            <person name="Spatafora J."/>
            <person name="Crous P."/>
            <person name="Grigoriev I."/>
        </authorList>
    </citation>
    <scope>NUCLEOTIDE SEQUENCE</scope>
    <source>
        <strain evidence="2">CBS 109.77</strain>
    </source>
</reference>
<accession>A0A6A6X8D9</accession>
<evidence type="ECO:0000313" key="3">
    <source>
        <dbReference type="Proteomes" id="UP000799757"/>
    </source>
</evidence>